<proteinExistence type="predicted"/>
<dbReference type="Pfam" id="PF01541">
    <property type="entry name" value="GIY-YIG"/>
    <property type="match status" value="1"/>
</dbReference>
<dbReference type="InterPro" id="IPR050066">
    <property type="entry name" value="UvrABC_protein_C"/>
</dbReference>
<dbReference type="InterPro" id="IPR035901">
    <property type="entry name" value="GIY-YIG_endonuc_sf"/>
</dbReference>
<dbReference type="EMBL" id="RDOJ01000008">
    <property type="protein sequence ID" value="RLZ09906.1"/>
    <property type="molecule type" value="Genomic_DNA"/>
</dbReference>
<keyword evidence="4" id="KW-0267">Excision nuclease</keyword>
<dbReference type="GO" id="GO:0009432">
    <property type="term" value="P:SOS response"/>
    <property type="evidence" value="ECO:0007669"/>
    <property type="project" value="UniProtKB-KW"/>
</dbReference>
<dbReference type="SMART" id="SM00465">
    <property type="entry name" value="GIYc"/>
    <property type="match status" value="1"/>
</dbReference>
<keyword evidence="11" id="KW-0255">Endonuclease</keyword>
<evidence type="ECO:0000256" key="4">
    <source>
        <dbReference type="ARBA" id="ARBA00022881"/>
    </source>
</evidence>
<keyword evidence="1" id="KW-0227">DNA damage</keyword>
<dbReference type="Gene3D" id="3.40.1440.10">
    <property type="entry name" value="GIY-YIG endonuclease"/>
    <property type="match status" value="1"/>
</dbReference>
<dbReference type="CDD" id="cd10434">
    <property type="entry name" value="GIY-YIG_UvrC_Cho"/>
    <property type="match status" value="1"/>
</dbReference>
<comment type="caution">
    <text evidence="11">The sequence shown here is derived from an EMBL/GenBank/DDBJ whole genome shotgun (WGS) entry which is preliminary data.</text>
</comment>
<name>A0A3L9MD47_9FLAO</name>
<dbReference type="GO" id="GO:0009380">
    <property type="term" value="C:excinuclease repair complex"/>
    <property type="evidence" value="ECO:0007669"/>
    <property type="project" value="TreeGrafter"/>
</dbReference>
<dbReference type="PANTHER" id="PTHR30562">
    <property type="entry name" value="UVRC/OXIDOREDUCTASE"/>
    <property type="match status" value="1"/>
</dbReference>
<keyword evidence="3" id="KW-0378">Hydrolase</keyword>
<feature type="domain" description="GIY-YIG" evidence="10">
    <location>
        <begin position="11"/>
        <end position="87"/>
    </location>
</feature>
<gene>
    <name evidence="11" type="ORF">EAH69_07590</name>
</gene>
<organism evidence="11 12">
    <name type="scientific">Faecalibacter macacae</name>
    <dbReference type="NCBI Taxonomy" id="1859289"/>
    <lineage>
        <taxon>Bacteria</taxon>
        <taxon>Pseudomonadati</taxon>
        <taxon>Bacteroidota</taxon>
        <taxon>Flavobacteriia</taxon>
        <taxon>Flavobacteriales</taxon>
        <taxon>Weeksellaceae</taxon>
        <taxon>Faecalibacter</taxon>
    </lineage>
</organism>
<dbReference type="OrthoDB" id="9803913at2"/>
<evidence type="ECO:0000256" key="6">
    <source>
        <dbReference type="ARBA" id="ARBA00023236"/>
    </source>
</evidence>
<dbReference type="PANTHER" id="PTHR30562:SF10">
    <property type="entry name" value="EXCINUCLEASE CHO"/>
    <property type="match status" value="1"/>
</dbReference>
<accession>A0A3L9MD47</accession>
<keyword evidence="2" id="KW-0228">DNA excision</keyword>
<dbReference type="InterPro" id="IPR000305">
    <property type="entry name" value="GIY-YIG_endonuc"/>
</dbReference>
<dbReference type="RefSeq" id="WP_121934588.1">
    <property type="nucleotide sequence ID" value="NZ_RDOJ01000008.1"/>
</dbReference>
<evidence type="ECO:0000256" key="5">
    <source>
        <dbReference type="ARBA" id="ARBA00023204"/>
    </source>
</evidence>
<keyword evidence="11" id="KW-0540">Nuclease</keyword>
<evidence type="ECO:0000256" key="1">
    <source>
        <dbReference type="ARBA" id="ARBA00022763"/>
    </source>
</evidence>
<evidence type="ECO:0000313" key="12">
    <source>
        <dbReference type="Proteomes" id="UP000275348"/>
    </source>
</evidence>
<dbReference type="AlphaFoldDB" id="A0A3L9MD47"/>
<dbReference type="GO" id="GO:0006289">
    <property type="term" value="P:nucleotide-excision repair"/>
    <property type="evidence" value="ECO:0007669"/>
    <property type="project" value="InterPro"/>
</dbReference>
<keyword evidence="6" id="KW-0742">SOS response</keyword>
<evidence type="ECO:0000313" key="11">
    <source>
        <dbReference type="EMBL" id="RLZ09906.1"/>
    </source>
</evidence>
<keyword evidence="5" id="KW-0234">DNA repair</keyword>
<dbReference type="InterPro" id="IPR047296">
    <property type="entry name" value="GIY-YIG_UvrC_Cho"/>
</dbReference>
<evidence type="ECO:0000256" key="3">
    <source>
        <dbReference type="ARBA" id="ARBA00022801"/>
    </source>
</evidence>
<dbReference type="PROSITE" id="PS50164">
    <property type="entry name" value="GIY_YIG"/>
    <property type="match status" value="1"/>
</dbReference>
<dbReference type="SUPFAM" id="SSF82771">
    <property type="entry name" value="GIY-YIG endonuclease"/>
    <property type="match status" value="1"/>
</dbReference>
<evidence type="ECO:0000256" key="7">
    <source>
        <dbReference type="ARBA" id="ARBA00040756"/>
    </source>
</evidence>
<dbReference type="GO" id="GO:0004519">
    <property type="term" value="F:endonuclease activity"/>
    <property type="evidence" value="ECO:0007669"/>
    <property type="project" value="UniProtKB-KW"/>
</dbReference>
<reference evidence="11 12" key="1">
    <citation type="submission" date="2018-10" db="EMBL/GenBank/DDBJ databases">
        <authorList>
            <person name="Chen X."/>
        </authorList>
    </citation>
    <scope>NUCLEOTIDE SEQUENCE [LARGE SCALE GENOMIC DNA]</scope>
    <source>
        <strain evidence="11 12">YIM 102668</strain>
    </source>
</reference>
<evidence type="ECO:0000256" key="2">
    <source>
        <dbReference type="ARBA" id="ARBA00022769"/>
    </source>
</evidence>
<dbReference type="GO" id="GO:0016787">
    <property type="term" value="F:hydrolase activity"/>
    <property type="evidence" value="ECO:0007669"/>
    <property type="project" value="UniProtKB-KW"/>
</dbReference>
<evidence type="ECO:0000256" key="8">
    <source>
        <dbReference type="ARBA" id="ARBA00042138"/>
    </source>
</evidence>
<evidence type="ECO:0000259" key="10">
    <source>
        <dbReference type="PROSITE" id="PS50164"/>
    </source>
</evidence>
<protein>
    <recommendedName>
        <fullName evidence="7">Excinuclease cho</fullName>
    </recommendedName>
    <alternativeName>
        <fullName evidence="9">Endonuclease cho</fullName>
    </alternativeName>
    <alternativeName>
        <fullName evidence="8">UvrC homolog protein</fullName>
    </alternativeName>
</protein>
<sequence length="260" mass="30909">MLTEQIQNLPQVAGVYFFYNEKEDLVYIGKSINIKKRVIQHFSGKDRKSLKIQNYVKFIKYEETGSELIALLHESQLIKDYKPIFNRAQRKSVFQYGLYQTDVNNYIGLHIKKITDNEECITTFTTAKEAKETLFRITENYFLCQKINNLYHTKYSCFGYQVKMCFGACINEESPESYNMRVNRFIENNTLEKFTKFYVLPGRNPTEIGLVYIENGVYKGYGFCKKRTRKTNYIKYILPKKDTKDARRILIRYMITEKNK</sequence>
<dbReference type="Proteomes" id="UP000275348">
    <property type="component" value="Unassembled WGS sequence"/>
</dbReference>
<keyword evidence="12" id="KW-1185">Reference proteome</keyword>
<evidence type="ECO:0000256" key="9">
    <source>
        <dbReference type="ARBA" id="ARBA00042732"/>
    </source>
</evidence>